<dbReference type="KEGG" id="nwl:NWFMUON74_69010"/>
<dbReference type="InterPro" id="IPR029063">
    <property type="entry name" value="SAM-dependent_MTases_sf"/>
</dbReference>
<dbReference type="InterPro" id="IPR041698">
    <property type="entry name" value="Methyltransf_25"/>
</dbReference>
<organism evidence="3 4">
    <name type="scientific">Nocardia wallacei</name>
    <dbReference type="NCBI Taxonomy" id="480035"/>
    <lineage>
        <taxon>Bacteria</taxon>
        <taxon>Bacillati</taxon>
        <taxon>Actinomycetota</taxon>
        <taxon>Actinomycetes</taxon>
        <taxon>Mycobacteriales</taxon>
        <taxon>Nocardiaceae</taxon>
        <taxon>Nocardia</taxon>
    </lineage>
</organism>
<dbReference type="Pfam" id="PF13649">
    <property type="entry name" value="Methyltransf_25"/>
    <property type="match status" value="1"/>
</dbReference>
<gene>
    <name evidence="3" type="ORF">NWFMUON74_69010</name>
</gene>
<protein>
    <recommendedName>
        <fullName evidence="2">Methyltransferase domain-containing protein</fullName>
    </recommendedName>
</protein>
<proteinExistence type="predicted"/>
<dbReference type="GO" id="GO:0016740">
    <property type="term" value="F:transferase activity"/>
    <property type="evidence" value="ECO:0007669"/>
    <property type="project" value="UniProtKB-KW"/>
</dbReference>
<evidence type="ECO:0000313" key="3">
    <source>
        <dbReference type="EMBL" id="BCK59129.1"/>
    </source>
</evidence>
<evidence type="ECO:0000256" key="1">
    <source>
        <dbReference type="ARBA" id="ARBA00022679"/>
    </source>
</evidence>
<dbReference type="AlphaFoldDB" id="A0A7G1KYP0"/>
<keyword evidence="1" id="KW-0808">Transferase</keyword>
<dbReference type="EMBL" id="AP023396">
    <property type="protein sequence ID" value="BCK59129.1"/>
    <property type="molecule type" value="Genomic_DNA"/>
</dbReference>
<dbReference type="Proteomes" id="UP000516173">
    <property type="component" value="Chromosome"/>
</dbReference>
<feature type="domain" description="Methyltransferase" evidence="2">
    <location>
        <begin position="15"/>
        <end position="104"/>
    </location>
</feature>
<name>A0A7G1KYP0_9NOCA</name>
<dbReference type="SUPFAM" id="SSF53335">
    <property type="entry name" value="S-adenosyl-L-methionine-dependent methyltransferases"/>
    <property type="match status" value="1"/>
</dbReference>
<dbReference type="Gene3D" id="3.40.50.150">
    <property type="entry name" value="Vaccinia Virus protein VP39"/>
    <property type="match status" value="1"/>
</dbReference>
<reference evidence="3 4" key="1">
    <citation type="submission" date="2020-08" db="EMBL/GenBank/DDBJ databases">
        <title>Genome Sequencing of Nocardia wallacei strain FMUON74 and assembly.</title>
        <authorList>
            <person name="Toyokawa M."/>
            <person name="Uesaka K."/>
        </authorList>
    </citation>
    <scope>NUCLEOTIDE SEQUENCE [LARGE SCALE GENOMIC DNA]</scope>
    <source>
        <strain evidence="3 4">FMUON74</strain>
    </source>
</reference>
<accession>A0A7G1KYP0</accession>
<dbReference type="CDD" id="cd02440">
    <property type="entry name" value="AdoMet_MTases"/>
    <property type="match status" value="1"/>
</dbReference>
<dbReference type="PANTHER" id="PTHR43861">
    <property type="entry name" value="TRANS-ACONITATE 2-METHYLTRANSFERASE-RELATED"/>
    <property type="match status" value="1"/>
</dbReference>
<sequence length="221" mass="24675">MQIIRALPIRPYANILDFGAGTGSLGAALADLDPGTTVHALDHDTSLIPEVVRKRPNVRVIEADATTWRAPRRFDLIHARFTLIHIPERDRILAGMRNWLNPGGILMVTEPYQLDEANAPDPVVARVLGAYHDYLDRNGTALTWIRTVPAMLGTLGLLDIEIHAKAGRLGGGRHDRWLKLIEPLRGSLDITDEEFEHFRQITRSAGWHDLPQIILTVTART</sequence>
<keyword evidence="4" id="KW-1185">Reference proteome</keyword>
<evidence type="ECO:0000259" key="2">
    <source>
        <dbReference type="Pfam" id="PF13649"/>
    </source>
</evidence>
<evidence type="ECO:0000313" key="4">
    <source>
        <dbReference type="Proteomes" id="UP000516173"/>
    </source>
</evidence>